<keyword evidence="2" id="KW-1185">Reference proteome</keyword>
<sequence length="155" mass="17497">MSAEEVACAEILLAIDPLIDQVRGRDARPSVSHQAWNSLSIFITNREFDDGISGRAAWLEDKLGLGWYVYRTITTSSDALKYARDCLSAAWSNMGLLTDDARELGWSGVDLGDAELASQLDDIDRLFSYLERDLETSWEWTRDASDAFRIVWERG</sequence>
<proteinExistence type="predicted"/>
<evidence type="ECO:0000313" key="1">
    <source>
        <dbReference type="EMBL" id="MBE1875943.1"/>
    </source>
</evidence>
<comment type="caution">
    <text evidence="1">The sequence shown here is derived from an EMBL/GenBank/DDBJ whole genome shotgun (WGS) entry which is preliminary data.</text>
</comment>
<dbReference type="Proteomes" id="UP000625527">
    <property type="component" value="Unassembled WGS sequence"/>
</dbReference>
<organism evidence="1 2">
    <name type="scientific">Myceligenerans pegani</name>
    <dbReference type="NCBI Taxonomy" id="2776917"/>
    <lineage>
        <taxon>Bacteria</taxon>
        <taxon>Bacillati</taxon>
        <taxon>Actinomycetota</taxon>
        <taxon>Actinomycetes</taxon>
        <taxon>Micrococcales</taxon>
        <taxon>Promicromonosporaceae</taxon>
        <taxon>Myceligenerans</taxon>
    </lineage>
</organism>
<dbReference type="EMBL" id="JADAQT010000073">
    <property type="protein sequence ID" value="MBE1875943.1"/>
    <property type="molecule type" value="Genomic_DNA"/>
</dbReference>
<evidence type="ECO:0000313" key="2">
    <source>
        <dbReference type="Proteomes" id="UP000625527"/>
    </source>
</evidence>
<accession>A0ABR9MX43</accession>
<dbReference type="RefSeq" id="WP_192862515.1">
    <property type="nucleotide sequence ID" value="NZ_JADAQT010000073.1"/>
</dbReference>
<protein>
    <recommendedName>
        <fullName evidence="3">DUF4375 domain-containing protein</fullName>
    </recommendedName>
</protein>
<name>A0ABR9MX43_9MICO</name>
<reference evidence="1 2" key="1">
    <citation type="submission" date="2020-10" db="EMBL/GenBank/DDBJ databases">
        <title>Myceligenerans pegani sp. nov., an endophytic actinomycete isolated from Peganum harmala L. in Xinjiang, China.</title>
        <authorList>
            <person name="Xin L."/>
        </authorList>
    </citation>
    <scope>NUCLEOTIDE SEQUENCE [LARGE SCALE GENOMIC DNA]</scope>
    <source>
        <strain evidence="1 2">TRM65318</strain>
    </source>
</reference>
<gene>
    <name evidence="1" type="ORF">IHE71_09495</name>
</gene>
<evidence type="ECO:0008006" key="3">
    <source>
        <dbReference type="Google" id="ProtNLM"/>
    </source>
</evidence>